<dbReference type="Proteomes" id="UP000070258">
    <property type="component" value="Unassembled WGS sequence"/>
</dbReference>
<dbReference type="Pfam" id="PF07722">
    <property type="entry name" value="Peptidase_C26"/>
    <property type="match status" value="1"/>
</dbReference>
<proteinExistence type="predicted"/>
<dbReference type="RefSeq" id="WP_068572855.1">
    <property type="nucleotide sequence ID" value="NZ_LSRF01000056.1"/>
</dbReference>
<dbReference type="STRING" id="239498.AXK60_10550"/>
<dbReference type="CDD" id="cd01745">
    <property type="entry name" value="GATase1_2"/>
    <property type="match status" value="1"/>
</dbReference>
<reference evidence="2" key="1">
    <citation type="submission" date="2016-02" db="EMBL/GenBank/DDBJ databases">
        <authorList>
            <person name="Wen L."/>
            <person name="He K."/>
            <person name="Yang H."/>
        </authorList>
    </citation>
    <scope>NUCLEOTIDE SEQUENCE [LARGE SCALE GENOMIC DNA]</scope>
    <source>
        <strain evidence="2">JCM 15929</strain>
    </source>
</reference>
<dbReference type="PANTHER" id="PTHR43235:SF1">
    <property type="entry name" value="GLUTAMINE AMIDOTRANSFERASE PB2B2.05-RELATED"/>
    <property type="match status" value="1"/>
</dbReference>
<sequence>MTDVVDRRARAERKPLIGLTGRRFRMGLIEGAHPGYGDRLTDSFFTDFAGRITAAGGVPVMLPYDADPESLCQWLSGVVITGGQDVHPRYWGGDESVVRDIAPESDPNAHDANRDDFETAMVRAALDAGLPLLGVCRGLQVLNVTLGGTLVPDLPPGPVRHLMETGPLSDGDPEHVVTFERGSLAHSVFGDRLRTNSWHHQAVATTGRGLVVTGRTSDGVVESVELPGAGVLGVQWHPEWMETPDGALEWIVRAASAHVHPGHEIGELLG</sequence>
<dbReference type="AlphaFoldDB" id="A0A138A8P7"/>
<gene>
    <name evidence="1" type="ORF">AXK60_10550</name>
</gene>
<evidence type="ECO:0000313" key="1">
    <source>
        <dbReference type="EMBL" id="KXP06858.1"/>
    </source>
</evidence>
<name>A0A138A8P7_9ACTN</name>
<dbReference type="PANTHER" id="PTHR43235">
    <property type="entry name" value="GLUTAMINE AMIDOTRANSFERASE PB2B2.05-RELATED"/>
    <property type="match status" value="1"/>
</dbReference>
<dbReference type="GO" id="GO:0016811">
    <property type="term" value="F:hydrolase activity, acting on carbon-nitrogen (but not peptide) bonds, in linear amides"/>
    <property type="evidence" value="ECO:0007669"/>
    <property type="project" value="InterPro"/>
</dbReference>
<dbReference type="PROSITE" id="PS51273">
    <property type="entry name" value="GATASE_TYPE_1"/>
    <property type="match status" value="1"/>
</dbReference>
<dbReference type="SUPFAM" id="SSF52317">
    <property type="entry name" value="Class I glutamine amidotransferase-like"/>
    <property type="match status" value="1"/>
</dbReference>
<dbReference type="InterPro" id="IPR029062">
    <property type="entry name" value="Class_I_gatase-like"/>
</dbReference>
<evidence type="ECO:0000313" key="2">
    <source>
        <dbReference type="Proteomes" id="UP000070258"/>
    </source>
</evidence>
<dbReference type="OrthoDB" id="9813383at2"/>
<dbReference type="InterPro" id="IPR044668">
    <property type="entry name" value="PuuD-like"/>
</dbReference>
<comment type="caution">
    <text evidence="1">The sequence shown here is derived from an EMBL/GenBank/DDBJ whole genome shotgun (WGS) entry which is preliminary data.</text>
</comment>
<protein>
    <submittedName>
        <fullName evidence="1">Glutamine amidotransferase</fullName>
    </submittedName>
</protein>
<dbReference type="InterPro" id="IPR011697">
    <property type="entry name" value="Peptidase_C26"/>
</dbReference>
<accession>A0A138A8P7</accession>
<dbReference type="GO" id="GO:0005829">
    <property type="term" value="C:cytosol"/>
    <property type="evidence" value="ECO:0007669"/>
    <property type="project" value="TreeGrafter"/>
</dbReference>
<dbReference type="Gene3D" id="3.40.50.880">
    <property type="match status" value="1"/>
</dbReference>
<organism evidence="1 2">
    <name type="scientific">Tsukamurella pseudospumae</name>
    <dbReference type="NCBI Taxonomy" id="239498"/>
    <lineage>
        <taxon>Bacteria</taxon>
        <taxon>Bacillati</taxon>
        <taxon>Actinomycetota</taxon>
        <taxon>Actinomycetes</taxon>
        <taxon>Mycobacteriales</taxon>
        <taxon>Tsukamurellaceae</taxon>
        <taxon>Tsukamurella</taxon>
    </lineage>
</organism>
<dbReference type="EMBL" id="LSRF01000056">
    <property type="protein sequence ID" value="KXP06858.1"/>
    <property type="molecule type" value="Genomic_DNA"/>
</dbReference>
<keyword evidence="1" id="KW-0315">Glutamine amidotransferase</keyword>